<evidence type="ECO:0000256" key="1">
    <source>
        <dbReference type="SAM" id="MobiDB-lite"/>
    </source>
</evidence>
<proteinExistence type="predicted"/>
<sequence length="98" mass="10800">MTGGSASQWHRSFPATDVGQSSAQPKSTAKGAARTNDDVGRKVASRRKPGRPDAQRFLGMVESVVARRSDRLAVFWNRSVQDHDSNPPCFVSLLFDWP</sequence>
<keyword evidence="3" id="KW-1185">Reference proteome</keyword>
<accession>A0A319F1Q6</accession>
<dbReference type="EMBL" id="KZ826317">
    <property type="protein sequence ID" value="PYI11684.1"/>
    <property type="molecule type" value="Genomic_DNA"/>
</dbReference>
<dbReference type="AlphaFoldDB" id="A0A319F1Q6"/>
<protein>
    <submittedName>
        <fullName evidence="2">Uncharacterized protein</fullName>
    </submittedName>
</protein>
<dbReference type="Proteomes" id="UP000248423">
    <property type="component" value="Unassembled WGS sequence"/>
</dbReference>
<feature type="compositionally biased region" description="Polar residues" evidence="1">
    <location>
        <begin position="1"/>
        <end position="10"/>
    </location>
</feature>
<reference evidence="2 3" key="1">
    <citation type="submission" date="2018-02" db="EMBL/GenBank/DDBJ databases">
        <title>The genomes of Aspergillus section Nigri reveals drivers in fungal speciation.</title>
        <authorList>
            <consortium name="DOE Joint Genome Institute"/>
            <person name="Vesth T.C."/>
            <person name="Nybo J."/>
            <person name="Theobald S."/>
            <person name="Brandl J."/>
            <person name="Frisvad J.C."/>
            <person name="Nielsen K.F."/>
            <person name="Lyhne E.K."/>
            <person name="Kogle M.E."/>
            <person name="Kuo A."/>
            <person name="Riley R."/>
            <person name="Clum A."/>
            <person name="Nolan M."/>
            <person name="Lipzen A."/>
            <person name="Salamov A."/>
            <person name="Henrissat B."/>
            <person name="Wiebenga A."/>
            <person name="De vries R.P."/>
            <person name="Grigoriev I.V."/>
            <person name="Mortensen U.H."/>
            <person name="Andersen M.R."/>
            <person name="Baker S.E."/>
        </authorList>
    </citation>
    <scope>NUCLEOTIDE SEQUENCE [LARGE SCALE GENOMIC DNA]</scope>
    <source>
        <strain evidence="2 3">CBS 121057</strain>
    </source>
</reference>
<feature type="compositionally biased region" description="Polar residues" evidence="1">
    <location>
        <begin position="18"/>
        <end position="27"/>
    </location>
</feature>
<evidence type="ECO:0000313" key="2">
    <source>
        <dbReference type="EMBL" id="PYI11684.1"/>
    </source>
</evidence>
<name>A0A319F1Q6_ASPSB</name>
<dbReference type="VEuPathDB" id="FungiDB:BO78DRAFT_393057"/>
<evidence type="ECO:0000313" key="3">
    <source>
        <dbReference type="Proteomes" id="UP000248423"/>
    </source>
</evidence>
<gene>
    <name evidence="2" type="ORF">BO78DRAFT_393057</name>
</gene>
<organism evidence="2 3">
    <name type="scientific">Aspergillus sclerotiicarbonarius (strain CBS 121057 / IBT 28362)</name>
    <dbReference type="NCBI Taxonomy" id="1448318"/>
    <lineage>
        <taxon>Eukaryota</taxon>
        <taxon>Fungi</taxon>
        <taxon>Dikarya</taxon>
        <taxon>Ascomycota</taxon>
        <taxon>Pezizomycotina</taxon>
        <taxon>Eurotiomycetes</taxon>
        <taxon>Eurotiomycetidae</taxon>
        <taxon>Eurotiales</taxon>
        <taxon>Aspergillaceae</taxon>
        <taxon>Aspergillus</taxon>
        <taxon>Aspergillus subgen. Circumdati</taxon>
    </lineage>
</organism>
<feature type="region of interest" description="Disordered" evidence="1">
    <location>
        <begin position="1"/>
        <end position="55"/>
    </location>
</feature>